<evidence type="ECO:0000313" key="12">
    <source>
        <dbReference type="EMBL" id="HGC44056.1"/>
    </source>
</evidence>
<dbReference type="InterPro" id="IPR000999">
    <property type="entry name" value="RNase_III_dom"/>
</dbReference>
<comment type="catalytic activity">
    <reaction evidence="1 9">
        <text>Endonucleolytic cleavage to 5'-phosphomonoester.</text>
        <dbReference type="EC" id="3.1.26.3"/>
    </reaction>
</comment>
<evidence type="ECO:0000256" key="5">
    <source>
        <dbReference type="ARBA" id="ARBA00022722"/>
    </source>
</evidence>
<dbReference type="AlphaFoldDB" id="A0A8J4HF33"/>
<dbReference type="GO" id="GO:0004525">
    <property type="term" value="F:ribonuclease III activity"/>
    <property type="evidence" value="ECO:0007669"/>
    <property type="project" value="UniProtKB-UniRule"/>
</dbReference>
<comment type="similarity">
    <text evidence="2">Belongs to the ribonuclease III family.</text>
</comment>
<dbReference type="SUPFAM" id="SSF54768">
    <property type="entry name" value="dsRNA-binding domain-like"/>
    <property type="match status" value="1"/>
</dbReference>
<comment type="subcellular location">
    <subcellularLocation>
        <location evidence="9">Cytoplasm</location>
    </subcellularLocation>
</comment>
<dbReference type="CDD" id="cd00593">
    <property type="entry name" value="RIBOc"/>
    <property type="match status" value="1"/>
</dbReference>
<evidence type="ECO:0000259" key="10">
    <source>
        <dbReference type="PROSITE" id="PS50137"/>
    </source>
</evidence>
<dbReference type="NCBIfam" id="TIGR02191">
    <property type="entry name" value="RNaseIII"/>
    <property type="match status" value="1"/>
</dbReference>
<dbReference type="PROSITE" id="PS00517">
    <property type="entry name" value="RNASE_3_1"/>
    <property type="match status" value="1"/>
</dbReference>
<dbReference type="InterPro" id="IPR036389">
    <property type="entry name" value="RNase_III_sf"/>
</dbReference>
<dbReference type="GO" id="GO:0046872">
    <property type="term" value="F:metal ion binding"/>
    <property type="evidence" value="ECO:0007669"/>
    <property type="project" value="UniProtKB-KW"/>
</dbReference>
<dbReference type="EC" id="3.1.26.3" evidence="9"/>
<accession>A0A8J4HF33</accession>
<dbReference type="EMBL" id="DTQM01000240">
    <property type="protein sequence ID" value="HGC44056.1"/>
    <property type="molecule type" value="Genomic_DNA"/>
</dbReference>
<comment type="function">
    <text evidence="9">Digests double-stranded RNA. Involved in the processing of primary rRNA transcript to yield the immediate precursors to the large and small rRNAs (23S and 16S). Processes some mRNAs, and tRNAs when they are encoded in the rRNA operon. Processes pre-crRNA and tracrRNA of type II CRISPR loci if present in the organism.</text>
</comment>
<keyword evidence="6 9" id="KW-0255">Endonuclease</keyword>
<keyword evidence="4 9" id="KW-0507">mRNA processing</keyword>
<sequence length="227" mass="23992">MADGLEAAEVILGHHFTRPALLREALTHRSALSGRHRRASNERLEFVGDRVLGLVMAEWLAERFPDEQEGALGRRLAYLVSQPVLAEIATTLALPAALAIAPGEARAGVRKRASVLADAMEAAIGALYLDAGLAAARAFVRRAFEAAMTAQAEPPKDAKTALQEWAQGHGLALPLYEVTMREGPPHAPVFAIRVSVGGRSGVGRAGTKQAAEQAAATDLLRQIGATP</sequence>
<dbReference type="GO" id="GO:0006397">
    <property type="term" value="P:mRNA processing"/>
    <property type="evidence" value="ECO:0007669"/>
    <property type="project" value="UniProtKB-UniRule"/>
</dbReference>
<dbReference type="GO" id="GO:0003725">
    <property type="term" value="F:double-stranded RNA binding"/>
    <property type="evidence" value="ECO:0007669"/>
    <property type="project" value="TreeGrafter"/>
</dbReference>
<protein>
    <recommendedName>
        <fullName evidence="9">Ribonuclease 3</fullName>
        <ecNumber evidence="9">3.1.26.3</ecNumber>
    </recommendedName>
    <alternativeName>
        <fullName evidence="9">Ribonuclease III</fullName>
        <shortName evidence="9">RNase III</shortName>
    </alternativeName>
</protein>
<evidence type="ECO:0000256" key="4">
    <source>
        <dbReference type="ARBA" id="ARBA00022664"/>
    </source>
</evidence>
<dbReference type="SMART" id="SM00535">
    <property type="entry name" value="RIBOc"/>
    <property type="match status" value="1"/>
</dbReference>
<evidence type="ECO:0000256" key="8">
    <source>
        <dbReference type="ARBA" id="ARBA00022884"/>
    </source>
</evidence>
<dbReference type="SUPFAM" id="SSF69065">
    <property type="entry name" value="RNase III domain-like"/>
    <property type="match status" value="1"/>
</dbReference>
<dbReference type="PANTHER" id="PTHR11207">
    <property type="entry name" value="RIBONUCLEASE III"/>
    <property type="match status" value="1"/>
</dbReference>
<dbReference type="InterPro" id="IPR014720">
    <property type="entry name" value="dsRBD_dom"/>
</dbReference>
<dbReference type="PROSITE" id="PS50142">
    <property type="entry name" value="RNASE_3_2"/>
    <property type="match status" value="1"/>
</dbReference>
<feature type="binding site" evidence="9">
    <location>
        <position position="121"/>
    </location>
    <ligand>
        <name>Mg(2+)</name>
        <dbReference type="ChEBI" id="CHEBI:18420"/>
    </ligand>
</feature>
<dbReference type="Gene3D" id="3.30.160.20">
    <property type="match status" value="1"/>
</dbReference>
<proteinExistence type="inferred from homology"/>
<dbReference type="PANTHER" id="PTHR11207:SF0">
    <property type="entry name" value="RIBONUCLEASE 3"/>
    <property type="match status" value="1"/>
</dbReference>
<keyword evidence="7 9" id="KW-0378">Hydrolase</keyword>
<dbReference type="Pfam" id="PF00035">
    <property type="entry name" value="dsrm"/>
    <property type="match status" value="1"/>
</dbReference>
<feature type="binding site" evidence="9">
    <location>
        <position position="118"/>
    </location>
    <ligand>
        <name>Mg(2+)</name>
        <dbReference type="ChEBI" id="CHEBI:18420"/>
    </ligand>
</feature>
<feature type="domain" description="DRBM" evidence="10">
    <location>
        <begin position="157"/>
        <end position="225"/>
    </location>
</feature>
<dbReference type="FunFam" id="1.10.1520.10:FF:000001">
    <property type="entry name" value="Ribonuclease 3"/>
    <property type="match status" value="1"/>
</dbReference>
<dbReference type="SMART" id="SM00358">
    <property type="entry name" value="DSRM"/>
    <property type="match status" value="1"/>
</dbReference>
<dbReference type="GO" id="GO:0019843">
    <property type="term" value="F:rRNA binding"/>
    <property type="evidence" value="ECO:0007669"/>
    <property type="project" value="UniProtKB-KW"/>
</dbReference>
<evidence type="ECO:0000256" key="9">
    <source>
        <dbReference type="HAMAP-Rule" id="MF_00104"/>
    </source>
</evidence>
<feature type="domain" description="RNase III" evidence="11">
    <location>
        <begin position="5"/>
        <end position="132"/>
    </location>
</feature>
<keyword evidence="9" id="KW-0699">rRNA-binding</keyword>
<reference evidence="12" key="1">
    <citation type="journal article" date="2020" name="mSystems">
        <title>Genome- and Community-Level Interaction Insights into Carbon Utilization and Element Cycling Functions of Hydrothermarchaeota in Hydrothermal Sediment.</title>
        <authorList>
            <person name="Zhou Z."/>
            <person name="Liu Y."/>
            <person name="Xu W."/>
            <person name="Pan J."/>
            <person name="Luo Z.H."/>
            <person name="Li M."/>
        </authorList>
    </citation>
    <scope>NUCLEOTIDE SEQUENCE</scope>
    <source>
        <strain evidence="12">SpSt-997</strain>
    </source>
</reference>
<keyword evidence="9" id="KW-0460">Magnesium</keyword>
<evidence type="ECO:0000256" key="6">
    <source>
        <dbReference type="ARBA" id="ARBA00022759"/>
    </source>
</evidence>
<dbReference type="PROSITE" id="PS50137">
    <property type="entry name" value="DS_RBD"/>
    <property type="match status" value="1"/>
</dbReference>
<feature type="binding site" evidence="9">
    <location>
        <position position="45"/>
    </location>
    <ligand>
        <name>Mg(2+)</name>
        <dbReference type="ChEBI" id="CHEBI:18420"/>
    </ligand>
</feature>
<evidence type="ECO:0000256" key="3">
    <source>
        <dbReference type="ARBA" id="ARBA00022552"/>
    </source>
</evidence>
<evidence type="ECO:0000259" key="11">
    <source>
        <dbReference type="PROSITE" id="PS50142"/>
    </source>
</evidence>
<gene>
    <name evidence="9 12" type="primary">rnc</name>
    <name evidence="12" type="ORF">ENY07_12675</name>
</gene>
<comment type="subunit">
    <text evidence="9">Homodimer.</text>
</comment>
<evidence type="ECO:0000256" key="1">
    <source>
        <dbReference type="ARBA" id="ARBA00000109"/>
    </source>
</evidence>
<keyword evidence="3 9" id="KW-0698">rRNA processing</keyword>
<keyword evidence="5 9" id="KW-0540">Nuclease</keyword>
<feature type="active site" evidence="9">
    <location>
        <position position="49"/>
    </location>
</feature>
<keyword evidence="9" id="KW-0479">Metal-binding</keyword>
<dbReference type="InterPro" id="IPR011907">
    <property type="entry name" value="RNase_III"/>
</dbReference>
<comment type="cofactor">
    <cofactor evidence="9">
        <name>Mg(2+)</name>
        <dbReference type="ChEBI" id="CHEBI:18420"/>
    </cofactor>
</comment>
<dbReference type="GO" id="GO:0005737">
    <property type="term" value="C:cytoplasm"/>
    <property type="evidence" value="ECO:0007669"/>
    <property type="project" value="UniProtKB-SubCell"/>
</dbReference>
<organism evidence="12">
    <name type="scientific">Acidicaldus sp</name>
    <dbReference type="NCBI Taxonomy" id="1872105"/>
    <lineage>
        <taxon>Bacteria</taxon>
        <taxon>Pseudomonadati</taxon>
        <taxon>Pseudomonadota</taxon>
        <taxon>Alphaproteobacteria</taxon>
        <taxon>Acetobacterales</taxon>
        <taxon>Acetobacteraceae</taxon>
        <taxon>Acidicaldus</taxon>
    </lineage>
</organism>
<dbReference type="Gene3D" id="1.10.1520.10">
    <property type="entry name" value="Ribonuclease III domain"/>
    <property type="match status" value="1"/>
</dbReference>
<evidence type="ECO:0000256" key="7">
    <source>
        <dbReference type="ARBA" id="ARBA00022801"/>
    </source>
</evidence>
<keyword evidence="8 9" id="KW-0694">RNA-binding</keyword>
<feature type="active site" evidence="9">
    <location>
        <position position="121"/>
    </location>
</feature>
<dbReference type="Pfam" id="PF14622">
    <property type="entry name" value="Ribonucleas_3_3"/>
    <property type="match status" value="1"/>
</dbReference>
<evidence type="ECO:0000256" key="2">
    <source>
        <dbReference type="ARBA" id="ARBA00010183"/>
    </source>
</evidence>
<keyword evidence="9" id="KW-0819">tRNA processing</keyword>
<dbReference type="CDD" id="cd10845">
    <property type="entry name" value="DSRM_RNAse_III_family"/>
    <property type="match status" value="1"/>
</dbReference>
<name>A0A8J4HF33_9PROT</name>
<dbReference type="GO" id="GO:0006364">
    <property type="term" value="P:rRNA processing"/>
    <property type="evidence" value="ECO:0007669"/>
    <property type="project" value="UniProtKB-UniRule"/>
</dbReference>
<keyword evidence="9" id="KW-0963">Cytoplasm</keyword>
<dbReference type="GO" id="GO:0008033">
    <property type="term" value="P:tRNA processing"/>
    <property type="evidence" value="ECO:0007669"/>
    <property type="project" value="UniProtKB-KW"/>
</dbReference>
<dbReference type="HAMAP" id="MF_00104">
    <property type="entry name" value="RNase_III"/>
    <property type="match status" value="1"/>
</dbReference>
<comment type="caution">
    <text evidence="12">The sequence shown here is derived from an EMBL/GenBank/DDBJ whole genome shotgun (WGS) entry which is preliminary data.</text>
</comment>
<dbReference type="GO" id="GO:0010468">
    <property type="term" value="P:regulation of gene expression"/>
    <property type="evidence" value="ECO:0007669"/>
    <property type="project" value="TreeGrafter"/>
</dbReference>